<feature type="compositionally biased region" description="Low complexity" evidence="5">
    <location>
        <begin position="128"/>
        <end position="155"/>
    </location>
</feature>
<evidence type="ECO:0000256" key="4">
    <source>
        <dbReference type="ARBA" id="ARBA00023054"/>
    </source>
</evidence>
<proteinExistence type="predicted"/>
<dbReference type="GO" id="GO:0005768">
    <property type="term" value="C:endosome"/>
    <property type="evidence" value="ECO:0007669"/>
    <property type="project" value="UniProtKB-SubCell"/>
</dbReference>
<keyword evidence="2" id="KW-0597">Phosphoprotein</keyword>
<feature type="compositionally biased region" description="Basic and acidic residues" evidence="5">
    <location>
        <begin position="31"/>
        <end position="102"/>
    </location>
</feature>
<dbReference type="Proteomes" id="UP000001593">
    <property type="component" value="Unassembled WGS sequence"/>
</dbReference>
<keyword evidence="8" id="KW-1185">Reference proteome</keyword>
<keyword evidence="3" id="KW-0967">Endosome</keyword>
<evidence type="ECO:0000313" key="8">
    <source>
        <dbReference type="Proteomes" id="UP000001593"/>
    </source>
</evidence>
<dbReference type="InterPro" id="IPR001715">
    <property type="entry name" value="CH_dom"/>
</dbReference>
<dbReference type="AlphaFoldDB" id="A7SHE7"/>
<dbReference type="PANTHER" id="PTHR23167:SF46">
    <property type="entry name" value="EPS15 HOMOLOGY DOMAIN CONTAINING PROTEIN-BINDING PROTEIN 1, ISOFORM F"/>
    <property type="match status" value="1"/>
</dbReference>
<comment type="subcellular location">
    <subcellularLocation>
        <location evidence="1">Endosome</location>
    </subcellularLocation>
</comment>
<dbReference type="PROSITE" id="PS50021">
    <property type="entry name" value="CH"/>
    <property type="match status" value="1"/>
</dbReference>
<reference evidence="7 8" key="1">
    <citation type="journal article" date="2007" name="Science">
        <title>Sea anemone genome reveals ancestral eumetazoan gene repertoire and genomic organization.</title>
        <authorList>
            <person name="Putnam N.H."/>
            <person name="Srivastava M."/>
            <person name="Hellsten U."/>
            <person name="Dirks B."/>
            <person name="Chapman J."/>
            <person name="Salamov A."/>
            <person name="Terry A."/>
            <person name="Shapiro H."/>
            <person name="Lindquist E."/>
            <person name="Kapitonov V.V."/>
            <person name="Jurka J."/>
            <person name="Genikhovich G."/>
            <person name="Grigoriev I.V."/>
            <person name="Lucas S.M."/>
            <person name="Steele R.E."/>
            <person name="Finnerty J.R."/>
            <person name="Technau U."/>
            <person name="Martindale M.Q."/>
            <person name="Rokhsar D.S."/>
        </authorList>
    </citation>
    <scope>NUCLEOTIDE SEQUENCE [LARGE SCALE GENOMIC DNA]</scope>
    <source>
        <strain evidence="8">CH2 X CH6</strain>
    </source>
</reference>
<evidence type="ECO:0000256" key="5">
    <source>
        <dbReference type="SAM" id="MobiDB-lite"/>
    </source>
</evidence>
<dbReference type="InParanoid" id="A7SHE7"/>
<accession>A7SHE7</accession>
<dbReference type="FunFam" id="1.10.418.10:FF:000023">
    <property type="entry name" value="EH domain-binding protein 1 isoform X1"/>
    <property type="match status" value="1"/>
</dbReference>
<dbReference type="eggNOG" id="KOG4678">
    <property type="taxonomic scope" value="Eukaryota"/>
</dbReference>
<feature type="region of interest" description="Disordered" evidence="5">
    <location>
        <begin position="1"/>
        <end position="170"/>
    </location>
</feature>
<dbReference type="OMA" id="KPRENFQ"/>
<evidence type="ECO:0000259" key="6">
    <source>
        <dbReference type="PROSITE" id="PS50021"/>
    </source>
</evidence>
<evidence type="ECO:0000313" key="7">
    <source>
        <dbReference type="EMBL" id="EDO36878.1"/>
    </source>
</evidence>
<dbReference type="KEGG" id="nve:5508359"/>
<evidence type="ECO:0000256" key="2">
    <source>
        <dbReference type="ARBA" id="ARBA00022553"/>
    </source>
</evidence>
<dbReference type="InterPro" id="IPR050540">
    <property type="entry name" value="F-actin_Monoox_Mical"/>
</dbReference>
<protein>
    <recommendedName>
        <fullName evidence="6">Calponin-homology (CH) domain-containing protein</fullName>
    </recommendedName>
</protein>
<dbReference type="InterPro" id="IPR036872">
    <property type="entry name" value="CH_dom_sf"/>
</dbReference>
<feature type="compositionally biased region" description="Polar residues" evidence="5">
    <location>
        <begin position="103"/>
        <end position="115"/>
    </location>
</feature>
<dbReference type="Pfam" id="PF00307">
    <property type="entry name" value="CH"/>
    <property type="match status" value="1"/>
</dbReference>
<gene>
    <name evidence="7" type="ORF">NEMVEDRAFT_v1g212323</name>
</gene>
<feature type="domain" description="Calponin-homology (CH)" evidence="6">
    <location>
        <begin position="173"/>
        <end position="278"/>
    </location>
</feature>
<organism evidence="7 8">
    <name type="scientific">Nematostella vectensis</name>
    <name type="common">Starlet sea anemone</name>
    <dbReference type="NCBI Taxonomy" id="45351"/>
    <lineage>
        <taxon>Eukaryota</taxon>
        <taxon>Metazoa</taxon>
        <taxon>Cnidaria</taxon>
        <taxon>Anthozoa</taxon>
        <taxon>Hexacorallia</taxon>
        <taxon>Actiniaria</taxon>
        <taxon>Edwardsiidae</taxon>
        <taxon>Nematostella</taxon>
    </lineage>
</organism>
<evidence type="ECO:0000256" key="3">
    <source>
        <dbReference type="ARBA" id="ARBA00022753"/>
    </source>
</evidence>
<dbReference type="SUPFAM" id="SSF47576">
    <property type="entry name" value="Calponin-homology domain, CH-domain"/>
    <property type="match status" value="1"/>
</dbReference>
<dbReference type="SMART" id="SM00033">
    <property type="entry name" value="CH"/>
    <property type="match status" value="1"/>
</dbReference>
<sequence>MSRFGSVADRREFFRRAMEQENKPASSRPRIRSDNSDIARARRTRDINRTEVKTETITETKRSDEETKSDQETNRSDEVTKRSEPETTDRTEKVEESEKQNSDKINNNDETQIESNAEAPIEAKLDGPTSPTSPTTPTSPRTPTSPTSPISPTSPSRKEPRVLKKKPMMQRQQSVSSLVLTWCQDVTKDYPGVEIKNFSTSFYDGLAFCALIHKFNPDKFDFSELTPEDRRHNWTLALETGESVGISQMFDLEMMLRQRKPEPRSVQCYVQMIFSKYRPKDLDMSNLRIA</sequence>
<dbReference type="Gene3D" id="1.10.418.10">
    <property type="entry name" value="Calponin-like domain"/>
    <property type="match status" value="1"/>
</dbReference>
<dbReference type="HOGENOM" id="CLU_960760_0_0_1"/>
<name>A7SHE7_NEMVE</name>
<dbReference type="STRING" id="45351.A7SHE7"/>
<feature type="compositionally biased region" description="Basic and acidic residues" evidence="5">
    <location>
        <begin position="8"/>
        <end position="22"/>
    </location>
</feature>
<dbReference type="PANTHER" id="PTHR23167">
    <property type="entry name" value="CALPONIN HOMOLOGY DOMAIN-CONTAINING PROTEIN DDB_G0272472-RELATED"/>
    <property type="match status" value="1"/>
</dbReference>
<dbReference type="OrthoDB" id="5980473at2759"/>
<dbReference type="EMBL" id="DS469659">
    <property type="protein sequence ID" value="EDO36878.1"/>
    <property type="molecule type" value="Genomic_DNA"/>
</dbReference>
<evidence type="ECO:0000256" key="1">
    <source>
        <dbReference type="ARBA" id="ARBA00004177"/>
    </source>
</evidence>
<keyword evidence="4" id="KW-0175">Coiled coil</keyword>